<dbReference type="SUPFAM" id="SSF52096">
    <property type="entry name" value="ClpP/crotonase"/>
    <property type="match status" value="1"/>
</dbReference>
<dbReference type="InterPro" id="IPR029045">
    <property type="entry name" value="ClpP/crotonase-like_dom_sf"/>
</dbReference>
<evidence type="ECO:0000313" key="2">
    <source>
        <dbReference type="EMBL" id="MFC6197385.1"/>
    </source>
</evidence>
<dbReference type="InterPro" id="IPR014748">
    <property type="entry name" value="Enoyl-CoA_hydra_C"/>
</dbReference>
<dbReference type="PANTHER" id="PTHR42964:SF1">
    <property type="entry name" value="POLYKETIDE BIOSYNTHESIS ENOYL-COA HYDRATASE PKSH-RELATED"/>
    <property type="match status" value="1"/>
</dbReference>
<reference evidence="3" key="1">
    <citation type="journal article" date="2019" name="Int. J. Syst. Evol. Microbiol.">
        <title>The Global Catalogue of Microorganisms (GCM) 10K type strain sequencing project: providing services to taxonomists for standard genome sequencing and annotation.</title>
        <authorList>
            <consortium name="The Broad Institute Genomics Platform"/>
            <consortium name="The Broad Institute Genome Sequencing Center for Infectious Disease"/>
            <person name="Wu L."/>
            <person name="Ma J."/>
        </authorList>
    </citation>
    <scope>NUCLEOTIDE SEQUENCE [LARGE SCALE GENOMIC DNA]</scope>
    <source>
        <strain evidence="3">CGMCC-1.15741</strain>
    </source>
</reference>
<dbReference type="CDD" id="cd06558">
    <property type="entry name" value="crotonase-like"/>
    <property type="match status" value="1"/>
</dbReference>
<comment type="caution">
    <text evidence="2">The sequence shown here is derived from an EMBL/GenBank/DDBJ whole genome shotgun (WGS) entry which is preliminary data.</text>
</comment>
<evidence type="ECO:0000256" key="1">
    <source>
        <dbReference type="ARBA" id="ARBA00005254"/>
    </source>
</evidence>
<dbReference type="Proteomes" id="UP001596303">
    <property type="component" value="Unassembled WGS sequence"/>
</dbReference>
<proteinExistence type="inferred from homology"/>
<dbReference type="Pfam" id="PF00378">
    <property type="entry name" value="ECH_1"/>
    <property type="match status" value="1"/>
</dbReference>
<dbReference type="InterPro" id="IPR051683">
    <property type="entry name" value="Enoyl-CoA_Hydratase/Isomerase"/>
</dbReference>
<evidence type="ECO:0000313" key="3">
    <source>
        <dbReference type="Proteomes" id="UP001596303"/>
    </source>
</evidence>
<dbReference type="EMBL" id="JBHSSW010000004">
    <property type="protein sequence ID" value="MFC6197385.1"/>
    <property type="molecule type" value="Genomic_DNA"/>
</dbReference>
<dbReference type="Gene3D" id="1.10.12.10">
    <property type="entry name" value="Lyase 2-enoyl-coa Hydratase, Chain A, domain 2"/>
    <property type="match status" value="1"/>
</dbReference>
<name>A0ABW1S756_9PROT</name>
<protein>
    <submittedName>
        <fullName evidence="2">Enoyl-CoA hydratase-related protein</fullName>
    </submittedName>
</protein>
<dbReference type="InterPro" id="IPR001753">
    <property type="entry name" value="Enoyl-CoA_hydra/iso"/>
</dbReference>
<gene>
    <name evidence="2" type="ORF">ACFQDM_04810</name>
</gene>
<organism evidence="2 3">
    <name type="scientific">Ponticaulis profundi</name>
    <dbReference type="NCBI Taxonomy" id="2665222"/>
    <lineage>
        <taxon>Bacteria</taxon>
        <taxon>Pseudomonadati</taxon>
        <taxon>Pseudomonadota</taxon>
        <taxon>Alphaproteobacteria</taxon>
        <taxon>Hyphomonadales</taxon>
        <taxon>Hyphomonadaceae</taxon>
        <taxon>Ponticaulis</taxon>
    </lineage>
</organism>
<accession>A0ABW1S756</accession>
<dbReference type="PANTHER" id="PTHR42964">
    <property type="entry name" value="ENOYL-COA HYDRATASE"/>
    <property type="match status" value="1"/>
</dbReference>
<keyword evidence="3" id="KW-1185">Reference proteome</keyword>
<dbReference type="Gene3D" id="3.90.226.10">
    <property type="entry name" value="2-enoyl-CoA Hydratase, Chain A, domain 1"/>
    <property type="match status" value="1"/>
</dbReference>
<comment type="similarity">
    <text evidence="1">Belongs to the enoyl-CoA hydratase/isomerase family.</text>
</comment>
<dbReference type="RefSeq" id="WP_377376188.1">
    <property type="nucleotide sequence ID" value="NZ_JBHSSW010000004.1"/>
</dbReference>
<sequence>MSTYETIQLDATPGGVAMILLQRSTLNFKMVEELADALETLRGEDQLRMVILRGAGDDFCSGIDPHWFELAQDYTKDQNEDEAYALAEMLRKLKELPQLTVALVEGPAVSTGIGLIAACDVAVAMEDANFQFDDVRFGLIPAVIAPYIADAIGPRWAKALFLTGESFDADYAEGIGLVHYTVSNETEMEDMLEYLSKLAFENAPGAVSDIKRLFADTVGKSFDKDLSHTTAKYSAGRWQTEEGIEGVNAFLASRAPKWSK</sequence>